<evidence type="ECO:0000256" key="2">
    <source>
        <dbReference type="ARBA" id="ARBA00023239"/>
    </source>
</evidence>
<comment type="caution">
    <text evidence="4">The sequence shown here is derived from an EMBL/GenBank/DDBJ whole genome shotgun (WGS) entry which is preliminary data.</text>
</comment>
<keyword evidence="2" id="KW-0456">Lyase</keyword>
<gene>
    <name evidence="4" type="ORF">M3202_05295</name>
</gene>
<protein>
    <submittedName>
        <fullName evidence="4">Enoyl-CoA hydratase</fullName>
    </submittedName>
</protein>
<dbReference type="SUPFAM" id="SSF52096">
    <property type="entry name" value="ClpP/crotonase"/>
    <property type="match status" value="1"/>
</dbReference>
<dbReference type="InterPro" id="IPR029045">
    <property type="entry name" value="ClpP/crotonase-like_dom_sf"/>
</dbReference>
<comment type="similarity">
    <text evidence="1 3">Belongs to the enoyl-CoA hydratase/isomerase family.</text>
</comment>
<dbReference type="CDD" id="cd06558">
    <property type="entry name" value="crotonase-like"/>
    <property type="match status" value="1"/>
</dbReference>
<dbReference type="FunFam" id="3.90.226.10:FF:000009">
    <property type="entry name" value="Carnitinyl-CoA dehydratase"/>
    <property type="match status" value="1"/>
</dbReference>
<evidence type="ECO:0000256" key="3">
    <source>
        <dbReference type="RuleBase" id="RU003707"/>
    </source>
</evidence>
<evidence type="ECO:0000313" key="4">
    <source>
        <dbReference type="EMBL" id="MCM3713489.1"/>
    </source>
</evidence>
<dbReference type="GO" id="GO:0006635">
    <property type="term" value="P:fatty acid beta-oxidation"/>
    <property type="evidence" value="ECO:0007669"/>
    <property type="project" value="TreeGrafter"/>
</dbReference>
<reference evidence="4" key="1">
    <citation type="submission" date="2022-05" db="EMBL/GenBank/DDBJ databases">
        <title>Comparative Genomics of Spacecraft Associated Microbes.</title>
        <authorList>
            <person name="Tran M.T."/>
            <person name="Wright A."/>
            <person name="Seuylemezian A."/>
            <person name="Eisen J."/>
            <person name="Coil D."/>
        </authorList>
    </citation>
    <scope>NUCLEOTIDE SEQUENCE</scope>
    <source>
        <strain evidence="4">214.1.1</strain>
    </source>
</reference>
<dbReference type="PROSITE" id="PS00166">
    <property type="entry name" value="ENOYL_COA_HYDRATASE"/>
    <property type="match status" value="1"/>
</dbReference>
<dbReference type="RefSeq" id="WP_251222308.1">
    <property type="nucleotide sequence ID" value="NZ_JAMBOL010000003.1"/>
</dbReference>
<organism evidence="4 5">
    <name type="scientific">Halalkalibacter oceani</name>
    <dbReference type="NCBI Taxonomy" id="1653776"/>
    <lineage>
        <taxon>Bacteria</taxon>
        <taxon>Bacillati</taxon>
        <taxon>Bacillota</taxon>
        <taxon>Bacilli</taxon>
        <taxon>Bacillales</taxon>
        <taxon>Bacillaceae</taxon>
        <taxon>Halalkalibacter</taxon>
    </lineage>
</organism>
<dbReference type="AlphaFoldDB" id="A0A9X2DMR2"/>
<dbReference type="Gene3D" id="3.90.226.10">
    <property type="entry name" value="2-enoyl-CoA Hydratase, Chain A, domain 1"/>
    <property type="match status" value="1"/>
</dbReference>
<dbReference type="EMBL" id="JAMBOL010000003">
    <property type="protein sequence ID" value="MCM3713489.1"/>
    <property type="molecule type" value="Genomic_DNA"/>
</dbReference>
<dbReference type="InterPro" id="IPR001753">
    <property type="entry name" value="Enoyl-CoA_hydra/iso"/>
</dbReference>
<dbReference type="InterPro" id="IPR018376">
    <property type="entry name" value="Enoyl-CoA_hyd/isom_CS"/>
</dbReference>
<keyword evidence="5" id="KW-1185">Reference proteome</keyword>
<evidence type="ECO:0000313" key="5">
    <source>
        <dbReference type="Proteomes" id="UP001139179"/>
    </source>
</evidence>
<sequence>MTVASELIQFEKRTNKVAVLTLNNPPLNVTTLEATKQLRSILQEIEADDEVRVVILTGAGEKAFCAGSDINEFPSVRDDVIGKKLRKENEAFNAIEALPKPVIAAINGVACGGGGEIALACDIRIIAETSRIGFPEVNLGVFPGSGGLFRLPQVVGEAKALELMYFGDLIDAKEAYRIGLVNEVVPDDDVFDYALRLAERLAQKPKASLKAIKQGVKRSARLTVAENTELTLELSDRVFQTRDCEEGVKAFFEKREPRFE</sequence>
<dbReference type="Proteomes" id="UP001139179">
    <property type="component" value="Unassembled WGS sequence"/>
</dbReference>
<dbReference type="PANTHER" id="PTHR11941:SF54">
    <property type="entry name" value="ENOYL-COA HYDRATASE, MITOCHONDRIAL"/>
    <property type="match status" value="1"/>
</dbReference>
<proteinExistence type="inferred from homology"/>
<dbReference type="GO" id="GO:0016829">
    <property type="term" value="F:lyase activity"/>
    <property type="evidence" value="ECO:0007669"/>
    <property type="project" value="UniProtKB-KW"/>
</dbReference>
<name>A0A9X2DMR2_9BACI</name>
<dbReference type="Pfam" id="PF00378">
    <property type="entry name" value="ECH_1"/>
    <property type="match status" value="1"/>
</dbReference>
<dbReference type="PANTHER" id="PTHR11941">
    <property type="entry name" value="ENOYL-COA HYDRATASE-RELATED"/>
    <property type="match status" value="1"/>
</dbReference>
<evidence type="ECO:0000256" key="1">
    <source>
        <dbReference type="ARBA" id="ARBA00005254"/>
    </source>
</evidence>
<accession>A0A9X2DMR2</accession>